<keyword evidence="1" id="KW-0812">Transmembrane</keyword>
<keyword evidence="4" id="KW-1185">Reference proteome</keyword>
<keyword evidence="1" id="KW-1133">Transmembrane helix</keyword>
<comment type="caution">
    <text evidence="3">The sequence shown here is derived from an EMBL/GenBank/DDBJ whole genome shotgun (WGS) entry which is preliminary data.</text>
</comment>
<feature type="domain" description="Regulatory protein YycH" evidence="2">
    <location>
        <begin position="4"/>
        <end position="424"/>
    </location>
</feature>
<proteinExistence type="predicted"/>
<evidence type="ECO:0000313" key="3">
    <source>
        <dbReference type="EMBL" id="MBD1379835.1"/>
    </source>
</evidence>
<dbReference type="EMBL" id="JACXAI010000005">
    <property type="protein sequence ID" value="MBD1379835.1"/>
    <property type="molecule type" value="Genomic_DNA"/>
</dbReference>
<feature type="transmembrane region" description="Helical" evidence="1">
    <location>
        <begin position="9"/>
        <end position="26"/>
    </location>
</feature>
<dbReference type="InterPro" id="IPR042274">
    <property type="entry name" value="YycH/YycI_2"/>
</dbReference>
<gene>
    <name evidence="3" type="ORF">IC621_06290</name>
</gene>
<dbReference type="Proteomes" id="UP000626844">
    <property type="component" value="Unassembled WGS sequence"/>
</dbReference>
<accession>A0A926RWQ9</accession>
<organism evidence="3 4">
    <name type="scientific">Metabacillus arenae</name>
    <dbReference type="NCBI Taxonomy" id="2771434"/>
    <lineage>
        <taxon>Bacteria</taxon>
        <taxon>Bacillati</taxon>
        <taxon>Bacillota</taxon>
        <taxon>Bacilli</taxon>
        <taxon>Bacillales</taxon>
        <taxon>Bacillaceae</taxon>
        <taxon>Metabacillus</taxon>
    </lineage>
</organism>
<evidence type="ECO:0000313" key="4">
    <source>
        <dbReference type="Proteomes" id="UP000626844"/>
    </source>
</evidence>
<dbReference type="AlphaFoldDB" id="A0A926RWQ9"/>
<evidence type="ECO:0000256" key="1">
    <source>
        <dbReference type="SAM" id="Phobius"/>
    </source>
</evidence>
<dbReference type="InterPro" id="IPR009996">
    <property type="entry name" value="YycH"/>
</dbReference>
<dbReference type="Gene3D" id="3.10.450.310">
    <property type="match status" value="1"/>
</dbReference>
<keyword evidence="1" id="KW-0472">Membrane</keyword>
<reference evidence="3" key="1">
    <citation type="submission" date="2020-09" db="EMBL/GenBank/DDBJ databases">
        <title>A novel bacterium of genus Bacillus, isolated from South China Sea.</title>
        <authorList>
            <person name="Huang H."/>
            <person name="Mo K."/>
            <person name="Hu Y."/>
        </authorList>
    </citation>
    <scope>NUCLEOTIDE SEQUENCE</scope>
    <source>
        <strain evidence="3">IB182487</strain>
    </source>
</reference>
<protein>
    <recommendedName>
        <fullName evidence="2">Regulatory protein YycH domain-containing protein</fullName>
    </recommendedName>
</protein>
<evidence type="ECO:0000259" key="2">
    <source>
        <dbReference type="Pfam" id="PF07435"/>
    </source>
</evidence>
<name>A0A926RWQ9_9BACI</name>
<sequence>MNIENIKSALLTLLVLIGIFFTWNIWTYQPNYDSLPDSPLLESSPISQETKEVHEVIRPFQIILHENKKHYGSYHDSSIKSVWKELRRWQFETTFDITNQFSDKEFYQWIHGEDGNNKIEIVFSDEIPIKVLQTIFNWKTEETFYQSFDRIVLPEAEKQGNQKIYFASYENQTVFEVTVGNQMALETVANIFEDKENYEPYFSYKVNSRKVFFLPANSLTFYKKQFLTETISGEKFKQALFNNPLYVRQEVGFSRNIYTDATRLLEIYPKQNELTFVNQGSEPTVSLEGGDAILHSINYLNNHGGWTDNYKFFHINGNQEVTFNLNVDSLPVFESKEQPYHPTTIRQRWGSVEISNYHRPTYKLGNNAFETSQSSLPTGEKLIEYLKNNEYNLGEIKSIFPAYELTSTDQQVVVVTPVWCLETEMSNFITIGSKSSDQGGKEIGLE</sequence>
<dbReference type="RefSeq" id="WP_191156816.1">
    <property type="nucleotide sequence ID" value="NZ_JACXAI010000005.1"/>
</dbReference>
<dbReference type="CDD" id="cd15787">
    <property type="entry name" value="YycH_N"/>
    <property type="match status" value="1"/>
</dbReference>
<dbReference type="Pfam" id="PF07435">
    <property type="entry name" value="YycH"/>
    <property type="match status" value="1"/>
</dbReference>
<dbReference type="Gene3D" id="3.30.310.160">
    <property type="entry name" value="YycH protein, domain 2"/>
    <property type="match status" value="1"/>
</dbReference>